<dbReference type="SUPFAM" id="SSF49313">
    <property type="entry name" value="Cadherin-like"/>
    <property type="match status" value="2"/>
</dbReference>
<proteinExistence type="inferred from homology"/>
<dbReference type="SUPFAM" id="SSF49785">
    <property type="entry name" value="Galactose-binding domain-like"/>
    <property type="match status" value="1"/>
</dbReference>
<dbReference type="InterPro" id="IPR000209">
    <property type="entry name" value="Peptidase_S8/S53_dom"/>
</dbReference>
<dbReference type="SUPFAM" id="SSF52743">
    <property type="entry name" value="Subtilisin-like"/>
    <property type="match status" value="1"/>
</dbReference>
<protein>
    <submittedName>
        <fullName evidence="10">Subtilisin-like proprotein convertase family protein</fullName>
    </submittedName>
</protein>
<evidence type="ECO:0000256" key="4">
    <source>
        <dbReference type="ARBA" id="ARBA00022801"/>
    </source>
</evidence>
<organism evidence="10 11">
    <name type="scientific">Prosthecobacter vanneervenii</name>
    <dbReference type="NCBI Taxonomy" id="48466"/>
    <lineage>
        <taxon>Bacteria</taxon>
        <taxon>Pseudomonadati</taxon>
        <taxon>Verrucomicrobiota</taxon>
        <taxon>Verrucomicrobiia</taxon>
        <taxon>Verrucomicrobiales</taxon>
        <taxon>Verrucomicrobiaceae</taxon>
        <taxon>Prosthecobacter</taxon>
    </lineage>
</organism>
<dbReference type="PRINTS" id="PR00723">
    <property type="entry name" value="SUBTILISIN"/>
</dbReference>
<dbReference type="PROSITE" id="PS51829">
    <property type="entry name" value="P_HOMO_B"/>
    <property type="match status" value="1"/>
</dbReference>
<evidence type="ECO:0000256" key="8">
    <source>
        <dbReference type="PROSITE-ProRule" id="PRU01240"/>
    </source>
</evidence>
<dbReference type="Gene3D" id="2.60.120.260">
    <property type="entry name" value="Galactose-binding domain-like"/>
    <property type="match status" value="1"/>
</dbReference>
<dbReference type="InterPro" id="IPR022398">
    <property type="entry name" value="Peptidase_S8_His-AS"/>
</dbReference>
<dbReference type="PROSITE" id="PS00138">
    <property type="entry name" value="SUBTILASE_SER"/>
    <property type="match status" value="1"/>
</dbReference>
<dbReference type="Pfam" id="PF01483">
    <property type="entry name" value="P_proprotein"/>
    <property type="match status" value="1"/>
</dbReference>
<dbReference type="GO" id="GO:0016020">
    <property type="term" value="C:membrane"/>
    <property type="evidence" value="ECO:0007669"/>
    <property type="project" value="InterPro"/>
</dbReference>
<sequence>MRFQILLILLAASGLLHAQVLVGGKQFERAMAESGPKGEWVLYEKGAPQNDGTRRWLTKRVLVELAPGTQAASLAQVAGVTQSAARGKYAVVEFAGAADAAISGAASLRKAPGVISAEPMLAHQLFHRFVPNDPYFAYNAANPGYQWHLINTGQNGATTGSDVNVSSVWDTYKGTGIRVAIVDDGLEVSHPDLSPNVDLANSFDFNDNDGDPSPGPTDFHGTSCAGVAAAKGNNGIGGSGVAPEATLVGLRLIAAPTTDQQEADAFSFKTDLISAKSNSWGPYDSAFGYYGPGPLSAQALSDAATTGRGGKGTVFLWAAGNGNQSGDDSNYDGYANSIHAIAVSAMNDKGRSSFYSEPGANILVCAPSNGGKEGITTTDRTGALGYNEDGGTVQYPDFSNTDYTNTFGGTSSATPAVAGVVALMLQANPNLAARDVQEILVSSATQNDYYDSDWVTNGAGFHFNIKYGAGLVNAQQAVSLASTWTNLPARQSKSYTATSMNLAIPDFNATGVSKTFTVPMADNLRLEHITVHVKARHTYRGNLEWRLISPSGISIRLARARFNDNGSDIDWTFMTPHCWGERSVGDWKLQAIDQMVGDVGTLDDATITFYGTPTSSAQPLPVITSNWIVFGREGWAINQQITASNFATSFGAGMGTYPSNQLPSGLSLNPTTGWITGTPQVTGVYQGWQSATNTTGTTTDLAYFYILAATPALSTAVDQPTSLKIVPFGFGDPYSETTTTHDGVDAVQTAAVDDEEYSGMEFTVNGPARLAFQWKVSSEKNYDYLVLTVDGYVKDYITGEVDWKQSTTDVGPGPHNVDIYYIKDQATAKGQDAGWIDQVVITPTTTAPVITTDTLNAYQGVYFRQTIIASNAPSTYTADGLPAGLTLDAGTGLLYGSVSTPGTYQITVYATNSFGTTSKTITLQVGTVEQGLAEALDATTQTFASSGDLKWVPQWLYAHDGNDAARSGDITDLQHSQMTTQVTGPCKVVFYWGVSSEENYDFLRFYIDDVEKEAISGEVGWTRKGWLIPAGTHTLKWDYSKDEYTASGLDSGLVDQFGIYYDNDGDGVHSDLETWFGTSDSDARSFPTTVLSKSTNTTLQFPSVLNNDYLIQYSDDMQNWTSEIFTATGTSSTWTDLNAFKKTRQFYRVGIP</sequence>
<dbReference type="Pfam" id="PF05345">
    <property type="entry name" value="He_PIG"/>
    <property type="match status" value="2"/>
</dbReference>
<keyword evidence="3" id="KW-0732">Signal</keyword>
<name>A0A7W7YFP5_9BACT</name>
<dbReference type="Gene3D" id="2.60.40.10">
    <property type="entry name" value="Immunoglobulins"/>
    <property type="match status" value="2"/>
</dbReference>
<dbReference type="InterPro" id="IPR015919">
    <property type="entry name" value="Cadherin-like_sf"/>
</dbReference>
<comment type="similarity">
    <text evidence="1">Belongs to the peptidase S8 family. Furin subfamily.</text>
</comment>
<dbReference type="PANTHER" id="PTHR42884:SF14">
    <property type="entry name" value="NEUROENDOCRINE CONVERTASE 1"/>
    <property type="match status" value="1"/>
</dbReference>
<evidence type="ECO:0000256" key="1">
    <source>
        <dbReference type="ARBA" id="ARBA00005325"/>
    </source>
</evidence>
<keyword evidence="2 8" id="KW-0645">Protease</keyword>
<keyword evidence="4 8" id="KW-0378">Hydrolase</keyword>
<dbReference type="CDD" id="cd04059">
    <property type="entry name" value="Peptidases_S8_Protein_convertases_Kexins_Furin-like"/>
    <property type="match status" value="1"/>
</dbReference>
<keyword evidence="6" id="KW-0106">Calcium</keyword>
<dbReference type="InterPro" id="IPR034182">
    <property type="entry name" value="Kexin/furin"/>
</dbReference>
<evidence type="ECO:0000259" key="9">
    <source>
        <dbReference type="PROSITE" id="PS51829"/>
    </source>
</evidence>
<evidence type="ECO:0000256" key="3">
    <source>
        <dbReference type="ARBA" id="ARBA00022729"/>
    </source>
</evidence>
<dbReference type="GO" id="GO:0005737">
    <property type="term" value="C:cytoplasm"/>
    <property type="evidence" value="ECO:0007669"/>
    <property type="project" value="UniProtKB-ARBA"/>
</dbReference>
<feature type="domain" description="P/Homo B" evidence="9">
    <location>
        <begin position="486"/>
        <end position="615"/>
    </location>
</feature>
<dbReference type="InterPro" id="IPR023828">
    <property type="entry name" value="Peptidase_S8_Ser-AS"/>
</dbReference>
<feature type="active site" description="Charge relay system" evidence="7 8">
    <location>
        <position position="220"/>
    </location>
</feature>
<gene>
    <name evidence="10" type="ORF">HNQ65_004927</name>
</gene>
<evidence type="ECO:0000313" key="10">
    <source>
        <dbReference type="EMBL" id="MBB5035317.1"/>
    </source>
</evidence>
<dbReference type="Proteomes" id="UP000590740">
    <property type="component" value="Unassembled WGS sequence"/>
</dbReference>
<keyword evidence="11" id="KW-1185">Reference proteome</keyword>
<evidence type="ECO:0000256" key="7">
    <source>
        <dbReference type="PIRSR" id="PIRSR615500-1"/>
    </source>
</evidence>
<dbReference type="PROSITE" id="PS00137">
    <property type="entry name" value="SUBTILASE_HIS"/>
    <property type="match status" value="1"/>
</dbReference>
<feature type="active site" description="Charge relay system" evidence="7 8">
    <location>
        <position position="411"/>
    </location>
</feature>
<evidence type="ECO:0000313" key="11">
    <source>
        <dbReference type="Proteomes" id="UP000590740"/>
    </source>
</evidence>
<dbReference type="Gene3D" id="3.40.50.200">
    <property type="entry name" value="Peptidase S8/S53 domain"/>
    <property type="match status" value="1"/>
</dbReference>
<dbReference type="InterPro" id="IPR013783">
    <property type="entry name" value="Ig-like_fold"/>
</dbReference>
<evidence type="ECO:0000256" key="2">
    <source>
        <dbReference type="ARBA" id="ARBA00022670"/>
    </source>
</evidence>
<dbReference type="InterPro" id="IPR008979">
    <property type="entry name" value="Galactose-bd-like_sf"/>
</dbReference>
<dbReference type="RefSeq" id="WP_184343976.1">
    <property type="nucleotide sequence ID" value="NZ_JACHIG010000015.1"/>
</dbReference>
<evidence type="ECO:0000256" key="6">
    <source>
        <dbReference type="ARBA" id="ARBA00022837"/>
    </source>
</evidence>
<keyword evidence="5 8" id="KW-0720">Serine protease</keyword>
<dbReference type="InterPro" id="IPR002884">
    <property type="entry name" value="P_dom"/>
</dbReference>
<accession>A0A7W7YFP5</accession>
<dbReference type="Pfam" id="PF00082">
    <property type="entry name" value="Peptidase_S8"/>
    <property type="match status" value="1"/>
</dbReference>
<reference evidence="10 11" key="1">
    <citation type="submission" date="2020-08" db="EMBL/GenBank/DDBJ databases">
        <title>Genomic Encyclopedia of Type Strains, Phase IV (KMG-IV): sequencing the most valuable type-strain genomes for metagenomic binning, comparative biology and taxonomic classification.</title>
        <authorList>
            <person name="Goeker M."/>
        </authorList>
    </citation>
    <scope>NUCLEOTIDE SEQUENCE [LARGE SCALE GENOMIC DNA]</scope>
    <source>
        <strain evidence="10 11">DSM 12252</strain>
    </source>
</reference>
<evidence type="ECO:0000256" key="5">
    <source>
        <dbReference type="ARBA" id="ARBA00022825"/>
    </source>
</evidence>
<dbReference type="InterPro" id="IPR023827">
    <property type="entry name" value="Peptidase_S8_Asp-AS"/>
</dbReference>
<dbReference type="PANTHER" id="PTHR42884">
    <property type="entry name" value="PROPROTEIN CONVERTASE SUBTILISIN/KEXIN-RELATED"/>
    <property type="match status" value="1"/>
</dbReference>
<feature type="active site" description="Charge relay system" evidence="7 8">
    <location>
        <position position="183"/>
    </location>
</feature>
<dbReference type="GO" id="GO:0004252">
    <property type="term" value="F:serine-type endopeptidase activity"/>
    <property type="evidence" value="ECO:0007669"/>
    <property type="project" value="UniProtKB-UniRule"/>
</dbReference>
<dbReference type="EMBL" id="JACHIG010000015">
    <property type="protein sequence ID" value="MBB5035317.1"/>
    <property type="molecule type" value="Genomic_DNA"/>
</dbReference>
<comment type="caution">
    <text evidence="10">The sequence shown here is derived from an EMBL/GenBank/DDBJ whole genome shotgun (WGS) entry which is preliminary data.</text>
</comment>
<dbReference type="InterPro" id="IPR036852">
    <property type="entry name" value="Peptidase_S8/S53_dom_sf"/>
</dbReference>
<dbReference type="GO" id="GO:0016485">
    <property type="term" value="P:protein processing"/>
    <property type="evidence" value="ECO:0007669"/>
    <property type="project" value="TreeGrafter"/>
</dbReference>
<dbReference type="PROSITE" id="PS00136">
    <property type="entry name" value="SUBTILASE_ASP"/>
    <property type="match status" value="1"/>
</dbReference>
<dbReference type="InterPro" id="IPR015500">
    <property type="entry name" value="Peptidase_S8_subtilisin-rel"/>
</dbReference>
<dbReference type="AlphaFoldDB" id="A0A7W7YFP5"/>
<dbReference type="PROSITE" id="PS51892">
    <property type="entry name" value="SUBTILASE"/>
    <property type="match status" value="1"/>
</dbReference>
<dbReference type="GO" id="GO:0012505">
    <property type="term" value="C:endomembrane system"/>
    <property type="evidence" value="ECO:0007669"/>
    <property type="project" value="UniProtKB-ARBA"/>
</dbReference>
<dbReference type="GO" id="GO:0005509">
    <property type="term" value="F:calcium ion binding"/>
    <property type="evidence" value="ECO:0007669"/>
    <property type="project" value="InterPro"/>
</dbReference>